<keyword evidence="1" id="KW-0732">Signal</keyword>
<evidence type="ECO:0000256" key="1">
    <source>
        <dbReference type="SAM" id="SignalP"/>
    </source>
</evidence>
<dbReference type="OrthoDB" id="252899at2759"/>
<dbReference type="InterPro" id="IPR056000">
    <property type="entry name" value="DUF7578"/>
</dbReference>
<organism evidence="3 4">
    <name type="scientific">Trypanosoma cruzi marinkellei</name>
    <dbReference type="NCBI Taxonomy" id="85056"/>
    <lineage>
        <taxon>Eukaryota</taxon>
        <taxon>Discoba</taxon>
        <taxon>Euglenozoa</taxon>
        <taxon>Kinetoplastea</taxon>
        <taxon>Metakinetoplastina</taxon>
        <taxon>Trypanosomatida</taxon>
        <taxon>Trypanosomatidae</taxon>
        <taxon>Trypanosoma</taxon>
        <taxon>Schizotrypanum</taxon>
    </lineage>
</organism>
<dbReference type="Proteomes" id="UP000007350">
    <property type="component" value="Unassembled WGS sequence"/>
</dbReference>
<dbReference type="AlphaFoldDB" id="K2NK87"/>
<feature type="domain" description="DUF7578" evidence="2">
    <location>
        <begin position="244"/>
        <end position="306"/>
    </location>
</feature>
<evidence type="ECO:0000313" key="3">
    <source>
        <dbReference type="EMBL" id="EKF29347.1"/>
    </source>
</evidence>
<dbReference type="NCBIfam" id="TIGR01631">
    <property type="entry name" value="Trypano_RHS"/>
    <property type="match status" value="1"/>
</dbReference>
<dbReference type="EMBL" id="AHKC01013443">
    <property type="protein sequence ID" value="EKF29347.1"/>
    <property type="molecule type" value="Genomic_DNA"/>
</dbReference>
<proteinExistence type="predicted"/>
<keyword evidence="4" id="KW-1185">Reference proteome</keyword>
<sequence length="307" mass="34231">MWRCCRLHVVLLRVRWALTGSPTGVAVRLHGAPTTPPCECRAQRHWDCGTKEPRLSIGAGGTCWPPLGGASGMLHRTGVVVAPRGISGDGSDAATHIRVEETRRPQWTMSSTVEDILLRGSTNRHNMKLNDFLRSNVGGKAAVDEDHNVTMEVFVLRPTMFIQDEGLLGLITALPSYQELEAISKLHLEGVVSLEEWRDYERKDTVTPFARGKLNAALTQVQIEEMKLLISTQIENVLFKGDFRYKEMKLNHFLMTRLGGKGVVDTNQNVLLGEFLKDPAVYIRDAGVLNEIQASDAYLRMEIAVRD</sequence>
<dbReference type="Pfam" id="PF24466">
    <property type="entry name" value="DUF7578"/>
    <property type="match status" value="2"/>
</dbReference>
<evidence type="ECO:0000313" key="4">
    <source>
        <dbReference type="Proteomes" id="UP000007350"/>
    </source>
</evidence>
<feature type="domain" description="DUF7578" evidence="2">
    <location>
        <begin position="124"/>
        <end position="186"/>
    </location>
</feature>
<name>K2NK87_TRYCR</name>
<protein>
    <submittedName>
        <fullName evidence="3">Retrotransposon hot spot (RHS) protein, putative</fullName>
    </submittedName>
</protein>
<accession>K2NK87</accession>
<feature type="non-terminal residue" evidence="3">
    <location>
        <position position="307"/>
    </location>
</feature>
<feature type="chain" id="PRO_5003865549" evidence="1">
    <location>
        <begin position="20"/>
        <end position="307"/>
    </location>
</feature>
<dbReference type="InterPro" id="IPR006518">
    <property type="entry name" value="Trypano_RHS"/>
</dbReference>
<reference evidence="3 4" key="1">
    <citation type="journal article" date="2012" name="BMC Genomics">
        <title>Comparative genomic analysis of human infective Trypanosoma cruzi lineages with the bat-restricted subspecies T. cruzi marinkellei.</title>
        <authorList>
            <person name="Franzen O."/>
            <person name="Talavera-Lopez C."/>
            <person name="Ochaya S."/>
            <person name="Butler C.E."/>
            <person name="Messenger L.A."/>
            <person name="Lewis M.D."/>
            <person name="Llewellyn M.S."/>
            <person name="Marinkelle C.J."/>
            <person name="Tyler K.M."/>
            <person name="Miles M.A."/>
            <person name="Andersson B."/>
        </authorList>
    </citation>
    <scope>NUCLEOTIDE SEQUENCE [LARGE SCALE GENOMIC DNA]</scope>
    <source>
        <strain evidence="3 4">B7</strain>
    </source>
</reference>
<feature type="signal peptide" evidence="1">
    <location>
        <begin position="1"/>
        <end position="19"/>
    </location>
</feature>
<comment type="caution">
    <text evidence="3">The sequence shown here is derived from an EMBL/GenBank/DDBJ whole genome shotgun (WGS) entry which is preliminary data.</text>
</comment>
<evidence type="ECO:0000259" key="2">
    <source>
        <dbReference type="Pfam" id="PF24466"/>
    </source>
</evidence>
<gene>
    <name evidence="3" type="ORF">MOQ_006874</name>
</gene>